<evidence type="ECO:0000256" key="4">
    <source>
        <dbReference type="ARBA" id="ARBA00022801"/>
    </source>
</evidence>
<evidence type="ECO:0000313" key="9">
    <source>
        <dbReference type="Proteomes" id="UP000275749"/>
    </source>
</evidence>
<dbReference type="Proteomes" id="UP000275749">
    <property type="component" value="Unassembled WGS sequence"/>
</dbReference>
<keyword evidence="4" id="KW-0378">Hydrolase</keyword>
<dbReference type="GO" id="GO:0016853">
    <property type="term" value="F:isomerase activity"/>
    <property type="evidence" value="ECO:0007669"/>
    <property type="project" value="UniProtKB-KW"/>
</dbReference>
<evidence type="ECO:0000256" key="6">
    <source>
        <dbReference type="PIRSR" id="PIRSR017340-1"/>
    </source>
</evidence>
<protein>
    <submittedName>
        <fullName evidence="8">Isopentenyldiphosphate isomerase</fullName>
    </submittedName>
</protein>
<evidence type="ECO:0000256" key="2">
    <source>
        <dbReference type="ARBA" id="ARBA00005582"/>
    </source>
</evidence>
<comment type="caution">
    <text evidence="8">The sequence shown here is derived from an EMBL/GenBank/DDBJ whole genome shotgun (WGS) entry which is preliminary data.</text>
</comment>
<dbReference type="Gene3D" id="3.90.79.10">
    <property type="entry name" value="Nucleoside Triphosphate Pyrophosphohydrolase"/>
    <property type="match status" value="1"/>
</dbReference>
<evidence type="ECO:0000256" key="5">
    <source>
        <dbReference type="ARBA" id="ARBA00022842"/>
    </source>
</evidence>
<dbReference type="SUPFAM" id="SSF55811">
    <property type="entry name" value="Nudix"/>
    <property type="match status" value="1"/>
</dbReference>
<keyword evidence="5 6" id="KW-0460">Magnesium</keyword>
<dbReference type="CDD" id="cd04697">
    <property type="entry name" value="NUDIX_Hydrolase"/>
    <property type="match status" value="1"/>
</dbReference>
<dbReference type="GO" id="GO:0016817">
    <property type="term" value="F:hydrolase activity, acting on acid anhydrides"/>
    <property type="evidence" value="ECO:0007669"/>
    <property type="project" value="InterPro"/>
</dbReference>
<dbReference type="PANTHER" id="PTHR10885">
    <property type="entry name" value="ISOPENTENYL-DIPHOSPHATE DELTA-ISOMERASE"/>
    <property type="match status" value="1"/>
</dbReference>
<accession>A0A3N1ZUY0</accession>
<feature type="binding site" evidence="6">
    <location>
        <position position="89"/>
    </location>
    <ligand>
        <name>Mg(2+)</name>
        <dbReference type="ChEBI" id="CHEBI:18420"/>
    </ligand>
</feature>
<comment type="cofactor">
    <cofactor evidence="1">
        <name>Mg(2+)</name>
        <dbReference type="ChEBI" id="CHEBI:18420"/>
    </cofactor>
</comment>
<organism evidence="8 9">
    <name type="scientific">Luteococcus japonicus</name>
    <dbReference type="NCBI Taxonomy" id="33984"/>
    <lineage>
        <taxon>Bacteria</taxon>
        <taxon>Bacillati</taxon>
        <taxon>Actinomycetota</taxon>
        <taxon>Actinomycetes</taxon>
        <taxon>Propionibacteriales</taxon>
        <taxon>Propionibacteriaceae</taxon>
        <taxon>Luteococcus</taxon>
    </lineage>
</organism>
<dbReference type="InterPro" id="IPR015797">
    <property type="entry name" value="NUDIX_hydrolase-like_dom_sf"/>
</dbReference>
<feature type="binding site" evidence="6">
    <location>
        <position position="85"/>
    </location>
    <ligand>
        <name>Mg(2+)</name>
        <dbReference type="ChEBI" id="CHEBI:18420"/>
    </ligand>
</feature>
<dbReference type="EMBL" id="RKHG01000001">
    <property type="protein sequence ID" value="ROR54596.1"/>
    <property type="molecule type" value="Genomic_DNA"/>
</dbReference>
<sequence>MLGGMEEMVEVRDELGRPLRVVPRSVMRRGNLRHGATGIMVVNSSGQVYVHRRTDTKDVYPGFHDFAAGGVISAGEDPPDSARRELAEELGITGVVLEFMGEADYRDERIDLHAWLYRVRWDGPIVHQPSEVAWGRWMDVEEVQTMIDDPAVDVMPDAVALWTAVDWRRGLTG</sequence>
<dbReference type="InterPro" id="IPR024195">
    <property type="entry name" value="NUDIX_hydrolase_YfcD_pred"/>
</dbReference>
<gene>
    <name evidence="8" type="ORF">EDD41_1820</name>
</gene>
<evidence type="ECO:0000256" key="3">
    <source>
        <dbReference type="ARBA" id="ARBA00022723"/>
    </source>
</evidence>
<dbReference type="AlphaFoldDB" id="A0A3N1ZUY0"/>
<comment type="similarity">
    <text evidence="2">Belongs to the Nudix hydrolase family.</text>
</comment>
<dbReference type="GO" id="GO:0046872">
    <property type="term" value="F:metal ion binding"/>
    <property type="evidence" value="ECO:0007669"/>
    <property type="project" value="UniProtKB-KW"/>
</dbReference>
<dbReference type="PANTHER" id="PTHR10885:SF0">
    <property type="entry name" value="ISOPENTENYL-DIPHOSPHATE DELTA-ISOMERASE"/>
    <property type="match status" value="1"/>
</dbReference>
<dbReference type="PROSITE" id="PS51462">
    <property type="entry name" value="NUDIX"/>
    <property type="match status" value="1"/>
</dbReference>
<reference evidence="8 9" key="1">
    <citation type="submission" date="2018-11" db="EMBL/GenBank/DDBJ databases">
        <title>Sequencing the genomes of 1000 actinobacteria strains.</title>
        <authorList>
            <person name="Klenk H.-P."/>
        </authorList>
    </citation>
    <scope>NUCLEOTIDE SEQUENCE [LARGE SCALE GENOMIC DNA]</scope>
    <source>
        <strain evidence="8 9">DSM 10546</strain>
    </source>
</reference>
<evidence type="ECO:0000259" key="7">
    <source>
        <dbReference type="PROSITE" id="PS51462"/>
    </source>
</evidence>
<feature type="domain" description="Nudix hydrolase" evidence="7">
    <location>
        <begin position="32"/>
        <end position="160"/>
    </location>
</feature>
<keyword evidence="8" id="KW-0413">Isomerase</keyword>
<evidence type="ECO:0000313" key="8">
    <source>
        <dbReference type="EMBL" id="ROR54596.1"/>
    </source>
</evidence>
<dbReference type="PIRSF" id="PIRSF017340">
    <property type="entry name" value="Nudix_hydro"/>
    <property type="match status" value="1"/>
</dbReference>
<dbReference type="InterPro" id="IPR000086">
    <property type="entry name" value="NUDIX_hydrolase_dom"/>
</dbReference>
<dbReference type="Pfam" id="PF00293">
    <property type="entry name" value="NUDIX"/>
    <property type="match status" value="1"/>
</dbReference>
<name>A0A3N1ZUY0_9ACTN</name>
<proteinExistence type="inferred from homology"/>
<keyword evidence="3 6" id="KW-0479">Metal-binding</keyword>
<evidence type="ECO:0000256" key="1">
    <source>
        <dbReference type="ARBA" id="ARBA00001946"/>
    </source>
</evidence>